<accession>A0A7X5QID6</accession>
<keyword evidence="2" id="KW-1185">Reference proteome</keyword>
<organism evidence="1 2">
    <name type="scientific">Photorhabdus cinerea</name>
    <dbReference type="NCBI Taxonomy" id="471575"/>
    <lineage>
        <taxon>Bacteria</taxon>
        <taxon>Pseudomonadati</taxon>
        <taxon>Pseudomonadota</taxon>
        <taxon>Gammaproteobacteria</taxon>
        <taxon>Enterobacterales</taxon>
        <taxon>Morganellaceae</taxon>
        <taxon>Photorhabdus</taxon>
    </lineage>
</organism>
<sequence>MEIKEILERFKKDTRYHSIKIFHNDDLYRHLELSKNNSSAYCFDIVTWPGYLCISSDMGCFTFSRVTDMFRFFRDSSGELSINPDYWAEKLKMGVEYNKEIYKEWSSDKFKDAVNEAFNNFIDDNDAISDDVLEEIKESIEEIISYSHDEYDAVSAIRDYDDKYDIFVDFWENDCMEYKFHYVWCLYAIVCGISKFDEQVE</sequence>
<name>A0A7X5QID6_9GAMM</name>
<protein>
    <recommendedName>
        <fullName evidence="3">DUF4303 domain-containing protein</fullName>
    </recommendedName>
</protein>
<evidence type="ECO:0008006" key="3">
    <source>
        <dbReference type="Google" id="ProtNLM"/>
    </source>
</evidence>
<dbReference type="RefSeq" id="WP_166310986.1">
    <property type="nucleotide sequence ID" value="NZ_CAWPIB010000114.1"/>
</dbReference>
<evidence type="ECO:0000313" key="2">
    <source>
        <dbReference type="Proteomes" id="UP000591844"/>
    </source>
</evidence>
<dbReference type="AlphaFoldDB" id="A0A7X5QID6"/>
<gene>
    <name evidence="1" type="ORF">C5469_23005</name>
</gene>
<comment type="caution">
    <text evidence="1">The sequence shown here is derived from an EMBL/GenBank/DDBJ whole genome shotgun (WGS) entry which is preliminary data.</text>
</comment>
<dbReference type="EMBL" id="PUJW01000114">
    <property type="protein sequence ID" value="NHB94825.1"/>
    <property type="molecule type" value="Genomic_DNA"/>
</dbReference>
<dbReference type="Proteomes" id="UP000591844">
    <property type="component" value="Unassembled WGS sequence"/>
</dbReference>
<proteinExistence type="predicted"/>
<reference evidence="1 2" key="1">
    <citation type="submission" date="2018-02" db="EMBL/GenBank/DDBJ databases">
        <authorList>
            <person name="Machado R.A."/>
        </authorList>
    </citation>
    <scope>NUCLEOTIDE SEQUENCE [LARGE SCALE GENOMIC DNA]</scope>
    <source>
        <strain evidence="1 2">DSM 19724</strain>
    </source>
</reference>
<evidence type="ECO:0000313" key="1">
    <source>
        <dbReference type="EMBL" id="NHB94825.1"/>
    </source>
</evidence>